<evidence type="ECO:0000256" key="2">
    <source>
        <dbReference type="ARBA" id="ARBA00022670"/>
    </source>
</evidence>
<keyword evidence="4 6" id="KW-0788">Thiol protease</keyword>
<feature type="compositionally biased region" description="Basic and acidic residues" evidence="7">
    <location>
        <begin position="638"/>
        <end position="718"/>
    </location>
</feature>
<dbReference type="OrthoDB" id="424753at2759"/>
<organism evidence="9 10">
    <name type="scientific">Fusarium beomiforme</name>
    <dbReference type="NCBI Taxonomy" id="44412"/>
    <lineage>
        <taxon>Eukaryota</taxon>
        <taxon>Fungi</taxon>
        <taxon>Dikarya</taxon>
        <taxon>Ascomycota</taxon>
        <taxon>Pezizomycotina</taxon>
        <taxon>Sordariomycetes</taxon>
        <taxon>Hypocreomycetidae</taxon>
        <taxon>Hypocreales</taxon>
        <taxon>Nectriaceae</taxon>
        <taxon>Fusarium</taxon>
        <taxon>Fusarium burgessii species complex</taxon>
    </lineage>
</organism>
<dbReference type="SUPFAM" id="SSF54001">
    <property type="entry name" value="Cysteine proteinases"/>
    <property type="match status" value="1"/>
</dbReference>
<proteinExistence type="inferred from homology"/>
<evidence type="ECO:0000256" key="1">
    <source>
        <dbReference type="ARBA" id="ARBA00007623"/>
    </source>
</evidence>
<dbReference type="PANTHER" id="PTHR10183">
    <property type="entry name" value="CALPAIN"/>
    <property type="match status" value="1"/>
</dbReference>
<dbReference type="PROSITE" id="PS50203">
    <property type="entry name" value="CALPAIN_CAT"/>
    <property type="match status" value="1"/>
</dbReference>
<feature type="compositionally biased region" description="Acidic residues" evidence="7">
    <location>
        <begin position="758"/>
        <end position="777"/>
    </location>
</feature>
<feature type="active site" evidence="5 6">
    <location>
        <position position="361"/>
    </location>
</feature>
<sequence>MPSSSSSSSSSPSRLFAEIASGVADLGDRSKVTPQQAIDKFWKQFTTKNPGKATTVIPSNTYTEFAAKRGNQVTTTTTQASYEDAAATCRAKVEKIVKECRRINKKYRDPHFDIEVDLKLNRNDCLRSLSNVENYQPGEDLCPQSVKRVGDIFDKPCFYIDGPTANDVRQGRDGDCWLMAALCTLSEKPGLIERLCVAHDQDVGVYGFVFYRDGAWISEIVDDFLYLIKPDYDEGYFDRILFDDIERVDPDEAYRRIFQSNSSALYFAQCQHPQETWLPLLEKCYAKAHGDYGAIEGGFGGEGIEDLTGGVTSELLTTDILDKEHFWKEELLKVNQEFLFGCNTGIWGRGWGERKGIVELHAYSIQKAVEIDGKRLLKLKNPWGKGEWTGPWSDGSKEWTAEWLQKLDHRFGDDGDFWISYEDLLRKYQAFERTRLFTEDWRVSQLWTTLSVPWALDYHDTHFSFTLSKTGPVVLVLAQLDDRYFRGLEGQYMFELGFRLHKAGHSDYVVRSQTPYRMTRSVNVELELEAGDYEVRVKINATRNQDILPIEKVIKDNAKTRREKLLRIGLAYDLGHCKGRFVETPEEKAARKEHENKLKQKKRDKIKAKILKEREEAHYLATRQWQRDEHKRLKRKEKLALKKAEKKARQEARKAERAAIKAEKAAKKAAEAEAKAKLETEEAAKKEKEEAEKLEATETAKEEKVESGEEKAESKPEEPMTPESTADEDSNEKDEIKKAGDGEETAKVDGKEAGAEAGAEEEEEEELDEESEDETDVESIGTLASLADREIWIQVDNFTGTVSSDSDSDTESTTSSSSEAEKDPWNAVVVAGIRIFHKGLGEGDEDSDINLKVIRPIPFGKDNDEVDVEKKCSTKVLDVDDSAKDATLVGDAIKSADAHERNSRSVDIASTVELKLIAIILRPEKEELLTEDLDLLIMSFCTVALKRGRSSSKPRRGPTLTTGAKILK</sequence>
<reference evidence="9" key="1">
    <citation type="journal article" date="2017" name="Mycologia">
        <title>Fusarium algeriense, sp. nov., a novel toxigenic crown rot pathogen of durum wheat from Algeria is nested in the Fusarium burgessii species complex.</title>
        <authorList>
            <person name="Laraba I."/>
            <person name="Keddad A."/>
            <person name="Boureghda H."/>
            <person name="Abdallah N."/>
            <person name="Vaughan M.M."/>
            <person name="Proctor R.H."/>
            <person name="Busman M."/>
            <person name="O'Donnell K."/>
        </authorList>
    </citation>
    <scope>NUCLEOTIDE SEQUENCE</scope>
    <source>
        <strain evidence="9">NRRL 25174</strain>
    </source>
</reference>
<feature type="region of interest" description="Disordered" evidence="7">
    <location>
        <begin position="625"/>
        <end position="786"/>
    </location>
</feature>
<comment type="similarity">
    <text evidence="1">Belongs to the peptidase C2 family.</text>
</comment>
<dbReference type="SMART" id="SM00230">
    <property type="entry name" value="CysPc"/>
    <property type="match status" value="1"/>
</dbReference>
<dbReference type="Proteomes" id="UP000730481">
    <property type="component" value="Unassembled WGS sequence"/>
</dbReference>
<dbReference type="GO" id="GO:0004198">
    <property type="term" value="F:calcium-dependent cysteine-type endopeptidase activity"/>
    <property type="evidence" value="ECO:0007669"/>
    <property type="project" value="InterPro"/>
</dbReference>
<keyword evidence="3 6" id="KW-0378">Hydrolase</keyword>
<evidence type="ECO:0000259" key="8">
    <source>
        <dbReference type="PROSITE" id="PS50203"/>
    </source>
</evidence>
<dbReference type="InterPro" id="IPR022684">
    <property type="entry name" value="Calpain_cysteine_protease"/>
</dbReference>
<feature type="active site" evidence="5 6">
    <location>
        <position position="381"/>
    </location>
</feature>
<gene>
    <name evidence="9" type="ORF">FBEOM_1855</name>
</gene>
<evidence type="ECO:0000313" key="9">
    <source>
        <dbReference type="EMBL" id="KAF4344177.1"/>
    </source>
</evidence>
<evidence type="ECO:0000256" key="4">
    <source>
        <dbReference type="ARBA" id="ARBA00022807"/>
    </source>
</evidence>
<dbReference type="GO" id="GO:0006508">
    <property type="term" value="P:proteolysis"/>
    <property type="evidence" value="ECO:0007669"/>
    <property type="project" value="UniProtKB-KW"/>
</dbReference>
<dbReference type="Gene3D" id="3.90.70.10">
    <property type="entry name" value="Cysteine proteinases"/>
    <property type="match status" value="1"/>
</dbReference>
<name>A0A9P5AT68_9HYPO</name>
<feature type="region of interest" description="Disordered" evidence="7">
    <location>
        <begin position="799"/>
        <end position="823"/>
    </location>
</feature>
<dbReference type="InterPro" id="IPR038765">
    <property type="entry name" value="Papain-like_cys_pep_sf"/>
</dbReference>
<dbReference type="PANTHER" id="PTHR10183:SF379">
    <property type="entry name" value="CALPAIN-5"/>
    <property type="match status" value="1"/>
</dbReference>
<evidence type="ECO:0000256" key="6">
    <source>
        <dbReference type="PROSITE-ProRule" id="PRU00239"/>
    </source>
</evidence>
<dbReference type="FunFam" id="3.90.70.10:FF:000072">
    <property type="entry name" value="Cysteine proteinase"/>
    <property type="match status" value="1"/>
</dbReference>
<keyword evidence="10" id="KW-1185">Reference proteome</keyword>
<feature type="compositionally biased region" description="Basic and acidic residues" evidence="7">
    <location>
        <begin position="733"/>
        <end position="754"/>
    </location>
</feature>
<evidence type="ECO:0000256" key="3">
    <source>
        <dbReference type="ARBA" id="ARBA00022801"/>
    </source>
</evidence>
<dbReference type="AlphaFoldDB" id="A0A9P5AT68"/>
<protein>
    <submittedName>
        <fullName evidence="9">Micromolar calcium activated neutral protease 1 (Capn1)</fullName>
    </submittedName>
</protein>
<reference evidence="9" key="2">
    <citation type="submission" date="2020-02" db="EMBL/GenBank/DDBJ databases">
        <title>Identification and distribution of gene clusters putatively required for synthesis of sphingolipid metabolism inhibitors in phylogenetically diverse species of the filamentous fungus Fusarium.</title>
        <authorList>
            <person name="Kim H.-S."/>
            <person name="Busman M."/>
            <person name="Brown D.W."/>
            <person name="Divon H."/>
            <person name="Uhlig S."/>
            <person name="Proctor R.H."/>
        </authorList>
    </citation>
    <scope>NUCLEOTIDE SEQUENCE</scope>
    <source>
        <strain evidence="9">NRRL 25174</strain>
    </source>
</reference>
<comment type="caution">
    <text evidence="9">The sequence shown here is derived from an EMBL/GenBank/DDBJ whole genome shotgun (WGS) entry which is preliminary data.</text>
</comment>
<evidence type="ECO:0000256" key="7">
    <source>
        <dbReference type="SAM" id="MobiDB-lite"/>
    </source>
</evidence>
<evidence type="ECO:0000256" key="5">
    <source>
        <dbReference type="PIRSR" id="PIRSR622684-1"/>
    </source>
</evidence>
<keyword evidence="2 6" id="KW-0645">Protease</keyword>
<dbReference type="Pfam" id="PF00648">
    <property type="entry name" value="Peptidase_C2"/>
    <property type="match status" value="1"/>
</dbReference>
<evidence type="ECO:0000313" key="10">
    <source>
        <dbReference type="Proteomes" id="UP000730481"/>
    </source>
</evidence>
<dbReference type="InterPro" id="IPR001300">
    <property type="entry name" value="Peptidase_C2_calpain_cat"/>
</dbReference>
<dbReference type="PRINTS" id="PR00704">
    <property type="entry name" value="CALPAIN"/>
</dbReference>
<dbReference type="EMBL" id="PVQB02000062">
    <property type="protein sequence ID" value="KAF4344177.1"/>
    <property type="molecule type" value="Genomic_DNA"/>
</dbReference>
<accession>A0A9P5AT68</accession>
<feature type="region of interest" description="Disordered" evidence="7">
    <location>
        <begin position="948"/>
        <end position="968"/>
    </location>
</feature>
<feature type="domain" description="Calpain catalytic" evidence="8">
    <location>
        <begin position="147"/>
        <end position="437"/>
    </location>
</feature>
<feature type="active site" evidence="5 6">
    <location>
        <position position="176"/>
    </location>
</feature>